<evidence type="ECO:0000256" key="1">
    <source>
        <dbReference type="SAM" id="MobiDB-lite"/>
    </source>
</evidence>
<evidence type="ECO:0000313" key="3">
    <source>
        <dbReference type="Proteomes" id="UP000031121"/>
    </source>
</evidence>
<dbReference type="STRING" id="1531429.JI75_04420"/>
<feature type="region of interest" description="Disordered" evidence="1">
    <location>
        <begin position="159"/>
        <end position="182"/>
    </location>
</feature>
<dbReference type="AlphaFoldDB" id="A0A0A8B3R5"/>
<dbReference type="Proteomes" id="UP000031121">
    <property type="component" value="Chromosome"/>
</dbReference>
<gene>
    <name evidence="2" type="ORF">JI75_04420</name>
</gene>
<dbReference type="OrthoDB" id="3176377at2"/>
<organism evidence="2 3">
    <name type="scientific">Berryella intestinalis</name>
    <dbReference type="NCBI Taxonomy" id="1531429"/>
    <lineage>
        <taxon>Bacteria</taxon>
        <taxon>Bacillati</taxon>
        <taxon>Actinomycetota</taxon>
        <taxon>Coriobacteriia</taxon>
        <taxon>Eggerthellales</taxon>
        <taxon>Eggerthellaceae</taxon>
        <taxon>Berryella</taxon>
    </lineage>
</organism>
<dbReference type="KEGG" id="cbac:JI75_04420"/>
<dbReference type="RefSeq" id="WP_039689033.1">
    <property type="nucleotide sequence ID" value="NZ_CP009302.1"/>
</dbReference>
<reference evidence="3" key="1">
    <citation type="submission" date="2014-08" db="EMBL/GenBank/DDBJ databases">
        <title>Coriobacteriaceae sp. complete genome.</title>
        <authorList>
            <person name="Looft T."/>
            <person name="Bayles D.O."/>
            <person name="Stanton T.B."/>
        </authorList>
    </citation>
    <scope>NUCLEOTIDE SEQUENCE [LARGE SCALE GENOMIC DNA]</scope>
    <source>
        <strain evidence="3">68-1-3</strain>
    </source>
</reference>
<protein>
    <submittedName>
        <fullName evidence="2">Uncharacterized protein</fullName>
    </submittedName>
</protein>
<accession>A0A0A8B3R5</accession>
<dbReference type="EMBL" id="CP009302">
    <property type="protein sequence ID" value="AJC12025.1"/>
    <property type="molecule type" value="Genomic_DNA"/>
</dbReference>
<dbReference type="HOGENOM" id="CLU_1495247_0_0_11"/>
<feature type="compositionally biased region" description="Basic and acidic residues" evidence="1">
    <location>
        <begin position="166"/>
        <end position="182"/>
    </location>
</feature>
<keyword evidence="3" id="KW-1185">Reference proteome</keyword>
<reference evidence="2 3" key="2">
    <citation type="journal article" date="2015" name="Genome Announc.">
        <title>Complete Genome Sequence of Coriobacteriaceae Strain 68-1-3, a Novel Mucus-Degrading Isolate from the Swine Intestinal Tract.</title>
        <authorList>
            <person name="Looft T."/>
            <person name="Bayles D.O."/>
            <person name="Alt D.P."/>
            <person name="Stanton T.B."/>
        </authorList>
    </citation>
    <scope>NUCLEOTIDE SEQUENCE [LARGE SCALE GENOMIC DNA]</scope>
    <source>
        <strain evidence="2 3">68-1-3</strain>
    </source>
</reference>
<sequence>MPSDYGDDSGEKLVDWMLRIGQDAGGAAMSAGAERLANAFRNARGQVAGTPDAVAEELEDAPQWAKLSMAEFEQLPEYESIRQLIDEELDRASIEHAFHNDGERGFLVFKVEDAPDVDEVFADLERKASEALDEAKERIAQPKSRDAERLAVKAEQAKAASAASKAAREQVRQVERLEQKAR</sequence>
<evidence type="ECO:0000313" key="2">
    <source>
        <dbReference type="EMBL" id="AJC12025.1"/>
    </source>
</evidence>
<name>A0A0A8B3R5_9ACTN</name>
<proteinExistence type="predicted"/>